<accession>A0A2R4MB17</accession>
<evidence type="ECO:0000313" key="5">
    <source>
        <dbReference type="Proteomes" id="UP000258927"/>
    </source>
</evidence>
<dbReference type="PANTHER" id="PTHR10655:SF17">
    <property type="entry name" value="LYSOPHOSPHOLIPASE-LIKE PROTEIN 1"/>
    <property type="match status" value="1"/>
</dbReference>
<dbReference type="STRING" id="1122213.GCA_000423365_03242"/>
<dbReference type="PANTHER" id="PTHR10655">
    <property type="entry name" value="LYSOPHOSPHOLIPASE-RELATED"/>
    <property type="match status" value="1"/>
</dbReference>
<dbReference type="GO" id="GO:0016787">
    <property type="term" value="F:hydrolase activity"/>
    <property type="evidence" value="ECO:0007669"/>
    <property type="project" value="UniProtKB-KW"/>
</dbReference>
<reference evidence="4 5" key="1">
    <citation type="submission" date="2017-05" db="EMBL/GenBank/DDBJ databases">
        <title>Genome Analysis of Maritalea myrionectae HL2708#5.</title>
        <authorList>
            <consortium name="Cotde Inc.-PKNU"/>
            <person name="Jang D."/>
            <person name="Oh H.-M."/>
        </authorList>
    </citation>
    <scope>NUCLEOTIDE SEQUENCE [LARGE SCALE GENOMIC DNA]</scope>
    <source>
        <strain evidence="4 5">HL2708#5</strain>
    </source>
</reference>
<keyword evidence="2 4" id="KW-0378">Hydrolase</keyword>
<dbReference type="Gene3D" id="3.40.50.1820">
    <property type="entry name" value="alpha/beta hydrolase"/>
    <property type="match status" value="1"/>
</dbReference>
<feature type="domain" description="Phospholipase/carboxylesterase/thioesterase" evidence="3">
    <location>
        <begin position="16"/>
        <end position="221"/>
    </location>
</feature>
<dbReference type="Proteomes" id="UP000258927">
    <property type="component" value="Chromosome"/>
</dbReference>
<dbReference type="KEGG" id="mmyr:MXMO3_00530"/>
<comment type="similarity">
    <text evidence="1">Belongs to the AB hydrolase superfamily. AB hydrolase 2 family.</text>
</comment>
<dbReference type="InterPro" id="IPR029058">
    <property type="entry name" value="AB_hydrolase_fold"/>
</dbReference>
<dbReference type="EMBL" id="CP021330">
    <property type="protein sequence ID" value="AVX03076.1"/>
    <property type="molecule type" value="Genomic_DNA"/>
</dbReference>
<gene>
    <name evidence="4" type="ORF">MXMO3_00530</name>
</gene>
<sequence length="226" mass="23890">MSSSHQLNGPTLAPSNGEKAKKLVILLHGYGSDGQDLIGLGQYWTKDFPHVGFFSPNAPHQCGMNPMGYEWFPLAVERIGNKNTDYRGGAESAYPAIRDFVLARTEEAGLELGDVLLGGFSQGAMMALYTGLRFETPLAGILGFSGKMIDLEQAGEVIKSKPPVCLVHGEMDEVVPLAGSVDAAAALEAQGLDVRLKQCPGTGHGISMDGLEFAAAFLSQHLGKGA</sequence>
<dbReference type="InterPro" id="IPR003140">
    <property type="entry name" value="PLipase/COase/thioEstase"/>
</dbReference>
<dbReference type="RefSeq" id="WP_117394849.1">
    <property type="nucleotide sequence ID" value="NZ_CP021330.1"/>
</dbReference>
<organism evidence="4 5">
    <name type="scientific">Maritalea myrionectae</name>
    <dbReference type="NCBI Taxonomy" id="454601"/>
    <lineage>
        <taxon>Bacteria</taxon>
        <taxon>Pseudomonadati</taxon>
        <taxon>Pseudomonadota</taxon>
        <taxon>Alphaproteobacteria</taxon>
        <taxon>Hyphomicrobiales</taxon>
        <taxon>Devosiaceae</taxon>
        <taxon>Maritalea</taxon>
    </lineage>
</organism>
<keyword evidence="5" id="KW-1185">Reference proteome</keyword>
<dbReference type="Pfam" id="PF02230">
    <property type="entry name" value="Abhydrolase_2"/>
    <property type="match status" value="1"/>
</dbReference>
<evidence type="ECO:0000256" key="2">
    <source>
        <dbReference type="ARBA" id="ARBA00022801"/>
    </source>
</evidence>
<name>A0A2R4MB17_9HYPH</name>
<evidence type="ECO:0000259" key="3">
    <source>
        <dbReference type="Pfam" id="PF02230"/>
    </source>
</evidence>
<dbReference type="InterPro" id="IPR050565">
    <property type="entry name" value="LYPA1-2/EST-like"/>
</dbReference>
<evidence type="ECO:0000256" key="1">
    <source>
        <dbReference type="ARBA" id="ARBA00006499"/>
    </source>
</evidence>
<protein>
    <submittedName>
        <fullName evidence="4">Putative hydrolase</fullName>
    </submittedName>
</protein>
<evidence type="ECO:0000313" key="4">
    <source>
        <dbReference type="EMBL" id="AVX03076.1"/>
    </source>
</evidence>
<proteinExistence type="inferred from homology"/>
<dbReference type="SUPFAM" id="SSF53474">
    <property type="entry name" value="alpha/beta-Hydrolases"/>
    <property type="match status" value="1"/>
</dbReference>
<dbReference type="AlphaFoldDB" id="A0A2R4MB17"/>